<protein>
    <submittedName>
        <fullName evidence="1">Uncharacterized protein</fullName>
    </submittedName>
</protein>
<evidence type="ECO:0000313" key="1">
    <source>
        <dbReference type="EMBL" id="KAK5091653.1"/>
    </source>
</evidence>
<sequence length="458" mass="52094">MQSFLGVIAGTTSLLLCQQTQRWREMRKLVERLADTRTKLQAAEKRLTLTATTLGDHKKRVLHATIKTQEMIEYCEAPDAELEDRKNIPVLQTRLQCLHLTSDTVDATIGTSRKARDDLLEEVDDIVDQIIQQANPGPWQKCTSAKLETSSLFTEKMLTSEQLDLIEQECAGFEEMLTEEPEHNENIAAVADVGWYDQTTNLMEDFSTLKIRKTDLEKSPDTAAKRTEVDSLTEQILLLGEELTLRGVPIRNGSVIWADDPLDITVDEDSDYAPAEKATHLDQKNGQTEQISVQAVVGTARQNVFDWTHFQAPEQRDYGYDRNIEYATQEELVRHQQQADLEYQDFVDKANKRVLSWLEELVSDSQADMSGAESEEYNLAAGLQALCDIGVGECFDVEGETSEKISQNKADLRRLQVETILRRGRREFCWGVQAELKRNRSAAIPDHWSEYLENKHDV</sequence>
<accession>A0AAN7YKI7</accession>
<name>A0AAN7YKI7_9EURO</name>
<reference evidence="1 2" key="1">
    <citation type="submission" date="2023-08" db="EMBL/GenBank/DDBJ databases">
        <title>Black Yeasts Isolated from many extreme environments.</title>
        <authorList>
            <person name="Coleine C."/>
            <person name="Stajich J.E."/>
            <person name="Selbmann L."/>
        </authorList>
    </citation>
    <scope>NUCLEOTIDE SEQUENCE [LARGE SCALE GENOMIC DNA]</scope>
    <source>
        <strain evidence="1 2">CCFEE 5910</strain>
    </source>
</reference>
<dbReference type="EMBL" id="JAVRRJ010000001">
    <property type="protein sequence ID" value="KAK5091653.1"/>
    <property type="molecule type" value="Genomic_DNA"/>
</dbReference>
<comment type="caution">
    <text evidence="1">The sequence shown here is derived from an EMBL/GenBank/DDBJ whole genome shotgun (WGS) entry which is preliminary data.</text>
</comment>
<organism evidence="1 2">
    <name type="scientific">Lithohypha guttulata</name>
    <dbReference type="NCBI Taxonomy" id="1690604"/>
    <lineage>
        <taxon>Eukaryota</taxon>
        <taxon>Fungi</taxon>
        <taxon>Dikarya</taxon>
        <taxon>Ascomycota</taxon>
        <taxon>Pezizomycotina</taxon>
        <taxon>Eurotiomycetes</taxon>
        <taxon>Chaetothyriomycetidae</taxon>
        <taxon>Chaetothyriales</taxon>
        <taxon>Trichomeriaceae</taxon>
        <taxon>Lithohypha</taxon>
    </lineage>
</organism>
<dbReference type="Proteomes" id="UP001309876">
    <property type="component" value="Unassembled WGS sequence"/>
</dbReference>
<evidence type="ECO:0000313" key="2">
    <source>
        <dbReference type="Proteomes" id="UP001309876"/>
    </source>
</evidence>
<proteinExistence type="predicted"/>
<gene>
    <name evidence="1" type="ORF">LTR05_001838</name>
</gene>
<dbReference type="AlphaFoldDB" id="A0AAN7YKI7"/>
<keyword evidence="2" id="KW-1185">Reference proteome</keyword>